<proteinExistence type="predicted"/>
<dbReference type="EMBL" id="PKSM01000004">
    <property type="protein sequence ID" value="POW23079.1"/>
    <property type="molecule type" value="Genomic_DNA"/>
</dbReference>
<dbReference type="Proteomes" id="UP000238274">
    <property type="component" value="Unassembled WGS sequence"/>
</dbReference>
<sequence length="316" mass="34638">MGHRRSLSDPALNKPVRCHVGQSNRTELLDMASNDLVRHRTGQAHRIDNFWRCWVRPGGLTVSKFYNLFAWPSLLNLLGEYLSAHILLPIDFRSFIQPNLPFTLDQLIHSNFHSKHDMHFHHFSAILATIALSCLSETLCEEAPPNQKPSTCDGVLMVQAEIPEILGVTGKPFNQFVGNLTYSLGMDGKLSLNSTTSSWHCTPINTKTTSTNTMRTLKNVFGSAQMSCNADIQDVESSWVTQWTKVAFSGQLFVSIIVHDGVCASPTSLLGSGTTCNYNAVTDGGLKGNAECRWKTVDQPHHLGDQAEGAGQGGGA</sequence>
<organism evidence="1 2">
    <name type="scientific">Puccinia striiformis</name>
    <dbReference type="NCBI Taxonomy" id="27350"/>
    <lineage>
        <taxon>Eukaryota</taxon>
        <taxon>Fungi</taxon>
        <taxon>Dikarya</taxon>
        <taxon>Basidiomycota</taxon>
        <taxon>Pucciniomycotina</taxon>
        <taxon>Pucciniomycetes</taxon>
        <taxon>Pucciniales</taxon>
        <taxon>Pucciniaceae</taxon>
        <taxon>Puccinia</taxon>
    </lineage>
</organism>
<dbReference type="VEuPathDB" id="FungiDB:PSHT_00598"/>
<dbReference type="OrthoDB" id="2495263at2759"/>
<accession>A0A2S4WMU9</accession>
<evidence type="ECO:0000313" key="2">
    <source>
        <dbReference type="Proteomes" id="UP000238274"/>
    </source>
</evidence>
<dbReference type="AlphaFoldDB" id="A0A2S4WMU9"/>
<evidence type="ECO:0000313" key="1">
    <source>
        <dbReference type="EMBL" id="POW23079.1"/>
    </source>
</evidence>
<comment type="caution">
    <text evidence="1">The sequence shown here is derived from an EMBL/GenBank/DDBJ whole genome shotgun (WGS) entry which is preliminary data.</text>
</comment>
<name>A0A2S4WMU9_9BASI</name>
<keyword evidence="2" id="KW-1185">Reference proteome</keyword>
<dbReference type="VEuPathDB" id="FungiDB:PSTT_03287"/>
<reference evidence="2" key="3">
    <citation type="journal article" date="2018" name="Mol. Plant Microbe Interact.">
        <title>Genome sequence resources for the wheat stripe rust pathogen (Puccinia striiformis f. sp. tritici) and the barley stripe rust pathogen (Puccinia striiformis f. sp. hordei).</title>
        <authorList>
            <person name="Xia C."/>
            <person name="Wang M."/>
            <person name="Yin C."/>
            <person name="Cornejo O.E."/>
            <person name="Hulbert S.H."/>
            <person name="Chen X."/>
        </authorList>
    </citation>
    <scope>NUCLEOTIDE SEQUENCE [LARGE SCALE GENOMIC DNA]</scope>
    <source>
        <strain evidence="2">93TX-2</strain>
    </source>
</reference>
<protein>
    <submittedName>
        <fullName evidence="1">Uncharacterized protein</fullName>
    </submittedName>
</protein>
<reference evidence="2" key="2">
    <citation type="journal article" date="2018" name="BMC Genomics">
        <title>Genomic insights into host adaptation between the wheat stripe rust pathogen (Puccinia striiformis f. sp. tritici) and the barley stripe rust pathogen (Puccinia striiformis f. sp. hordei).</title>
        <authorList>
            <person name="Xia C."/>
            <person name="Wang M."/>
            <person name="Yin C."/>
            <person name="Cornejo O.E."/>
            <person name="Hulbert S.H."/>
            <person name="Chen X."/>
        </authorList>
    </citation>
    <scope>NUCLEOTIDE SEQUENCE [LARGE SCALE GENOMIC DNA]</scope>
    <source>
        <strain evidence="2">93TX-2</strain>
    </source>
</reference>
<gene>
    <name evidence="1" type="ORF">PSHT_00598</name>
</gene>
<reference evidence="1 2" key="1">
    <citation type="submission" date="2017-12" db="EMBL/GenBank/DDBJ databases">
        <title>Gene loss provides genomic basis for host adaptation in cereal stripe rust fungi.</title>
        <authorList>
            <person name="Xia C."/>
        </authorList>
    </citation>
    <scope>NUCLEOTIDE SEQUENCE [LARGE SCALE GENOMIC DNA]</scope>
    <source>
        <strain evidence="1 2">93TX-2</strain>
    </source>
</reference>